<feature type="compositionally biased region" description="Basic and acidic residues" evidence="1">
    <location>
        <begin position="19"/>
        <end position="52"/>
    </location>
</feature>
<dbReference type="AlphaFoldDB" id="C1DYX3"/>
<dbReference type="RefSeq" id="XP_002499760.1">
    <property type="nucleotide sequence ID" value="XM_002499714.1"/>
</dbReference>
<dbReference type="Proteomes" id="UP000002009">
    <property type="component" value="Chromosome 2"/>
</dbReference>
<keyword evidence="3" id="KW-1185">Reference proteome</keyword>
<feature type="region of interest" description="Disordered" evidence="1">
    <location>
        <begin position="304"/>
        <end position="359"/>
    </location>
</feature>
<accession>C1DYX3</accession>
<evidence type="ECO:0000313" key="3">
    <source>
        <dbReference type="Proteomes" id="UP000002009"/>
    </source>
</evidence>
<evidence type="ECO:0000313" key="2">
    <source>
        <dbReference type="EMBL" id="ACO61018.1"/>
    </source>
</evidence>
<organism evidence="2 3">
    <name type="scientific">Micromonas commoda (strain RCC299 / NOUM17 / CCMP2709)</name>
    <name type="common">Picoplanktonic green alga</name>
    <dbReference type="NCBI Taxonomy" id="296587"/>
    <lineage>
        <taxon>Eukaryota</taxon>
        <taxon>Viridiplantae</taxon>
        <taxon>Chlorophyta</taxon>
        <taxon>Mamiellophyceae</taxon>
        <taxon>Mamiellales</taxon>
        <taxon>Mamiellaceae</taxon>
        <taxon>Micromonas</taxon>
    </lineage>
</organism>
<feature type="compositionally biased region" description="Low complexity" evidence="1">
    <location>
        <begin position="346"/>
        <end position="355"/>
    </location>
</feature>
<gene>
    <name evidence="2" type="ORF">MICPUN_55796</name>
</gene>
<feature type="region of interest" description="Disordered" evidence="1">
    <location>
        <begin position="1"/>
        <end position="144"/>
    </location>
</feature>
<evidence type="ECO:0000256" key="1">
    <source>
        <dbReference type="SAM" id="MobiDB-lite"/>
    </source>
</evidence>
<sequence length="434" mass="47237">MNDDDGVIVISDSDSGGGDARDAHAGVRNRSARDGNQNHDDADELRRTKERDDAADDADDRLPDVMKHESWANPEWKSEPTSRNSPPGENFAWPPNPPSPPRRSSATQDDDTIVILGSDDDDDAATDAAAAADAAADDNNDDRRHEAGTQVTVCGLKKRPALNGKHCEVVAWRGDSARYRVRLLPANVEEEAPCYDIKPENIMLAGPLSHRSIHTIGGFSKSLHFQDVAELEEWAVQFNARHRVEGARFSFEHGPPIMSTKLVLHTGDTIKPTRQVRDLQRNGHCIVTEVAFWREVAIADETPPVRKRGRTSAAADEATPKRRRSSATSTQTARSTGGGASGGGNHSSAGGSSSRTSEKQRGIAALNALWKRRGDELCGGCLVGTKRAIVGRFGLFIGCSHYQRRPTPCCHTADVEDEELEVWRAALRETTTST</sequence>
<dbReference type="InParanoid" id="C1DYX3"/>
<proteinExistence type="predicted"/>
<dbReference type="KEGG" id="mis:MICPUN_55796"/>
<dbReference type="GeneID" id="8241436"/>
<name>C1DYX3_MICCC</name>
<protein>
    <submittedName>
        <fullName evidence="2">Uncharacterized protein</fullName>
    </submittedName>
</protein>
<reference evidence="2 3" key="1">
    <citation type="journal article" date="2009" name="Science">
        <title>Green evolution and dynamic adaptations revealed by genomes of the marine picoeukaryotes Micromonas.</title>
        <authorList>
            <person name="Worden A.Z."/>
            <person name="Lee J.H."/>
            <person name="Mock T."/>
            <person name="Rouze P."/>
            <person name="Simmons M.P."/>
            <person name="Aerts A.L."/>
            <person name="Allen A.E."/>
            <person name="Cuvelier M.L."/>
            <person name="Derelle E."/>
            <person name="Everett M.V."/>
            <person name="Foulon E."/>
            <person name="Grimwood J."/>
            <person name="Gundlach H."/>
            <person name="Henrissat B."/>
            <person name="Napoli C."/>
            <person name="McDonald S.M."/>
            <person name="Parker M.S."/>
            <person name="Rombauts S."/>
            <person name="Salamov A."/>
            <person name="Von Dassow P."/>
            <person name="Badger J.H."/>
            <person name="Coutinho P.M."/>
            <person name="Demir E."/>
            <person name="Dubchak I."/>
            <person name="Gentemann C."/>
            <person name="Eikrem W."/>
            <person name="Gready J.E."/>
            <person name="John U."/>
            <person name="Lanier W."/>
            <person name="Lindquist E.A."/>
            <person name="Lucas S."/>
            <person name="Mayer K.F."/>
            <person name="Moreau H."/>
            <person name="Not F."/>
            <person name="Otillar R."/>
            <person name="Panaud O."/>
            <person name="Pangilinan J."/>
            <person name="Paulsen I."/>
            <person name="Piegu B."/>
            <person name="Poliakov A."/>
            <person name="Robbens S."/>
            <person name="Schmutz J."/>
            <person name="Toulza E."/>
            <person name="Wyss T."/>
            <person name="Zelensky A."/>
            <person name="Zhou K."/>
            <person name="Armbrust E.V."/>
            <person name="Bhattacharya D."/>
            <person name="Goodenough U.W."/>
            <person name="Van de Peer Y."/>
            <person name="Grigoriev I.V."/>
        </authorList>
    </citation>
    <scope>NUCLEOTIDE SEQUENCE [LARGE SCALE GENOMIC DNA]</scope>
    <source>
        <strain evidence="3">RCC299 / NOUM17</strain>
    </source>
</reference>
<feature type="compositionally biased region" description="Basic and acidic residues" evidence="1">
    <location>
        <begin position="60"/>
        <end position="80"/>
    </location>
</feature>
<dbReference type="EMBL" id="CP001323">
    <property type="protein sequence ID" value="ACO61018.1"/>
    <property type="molecule type" value="Genomic_DNA"/>
</dbReference>
<feature type="compositionally biased region" description="Low complexity" evidence="1">
    <location>
        <begin position="326"/>
        <end position="335"/>
    </location>
</feature>
<feature type="compositionally biased region" description="Gly residues" evidence="1">
    <location>
        <begin position="336"/>
        <end position="345"/>
    </location>
</feature>
<feature type="compositionally biased region" description="Acidic residues" evidence="1">
    <location>
        <begin position="108"/>
        <end position="125"/>
    </location>
</feature>